<dbReference type="EMBL" id="GQ241246">
    <property type="protein sequence ID" value="ACY35900.1"/>
    <property type="molecule type" value="Genomic_DNA"/>
</dbReference>
<protein>
    <submittedName>
        <fullName evidence="1">Uncharacterized protein</fullName>
    </submittedName>
</protein>
<dbReference type="RefSeq" id="YP_003359095.1">
    <property type="nucleotide sequence ID" value="NC_013698.1"/>
</dbReference>
<gene>
    <name evidence="1" type="ORF">CMP1-04</name>
</gene>
<name>D0U1Y8_9CAUD</name>
<dbReference type="Proteomes" id="UP000002628">
    <property type="component" value="Segment"/>
</dbReference>
<evidence type="ECO:0000313" key="2">
    <source>
        <dbReference type="Proteomes" id="UP000002628"/>
    </source>
</evidence>
<dbReference type="KEGG" id="vg:8684190"/>
<proteinExistence type="predicted"/>
<reference evidence="1 2" key="1">
    <citation type="journal article" date="2010" name="Microbiology">
        <title>The endolysins of bacteriophages CMP1 and CN77 are specific for the lysis of Clavibacter michiganensis strains.</title>
        <authorList>
            <person name="Wittmann J."/>
            <person name="Eichenlaub R."/>
            <person name="Dreiseikelmann B."/>
        </authorList>
    </citation>
    <scope>NUCLEOTIDE SEQUENCE [LARGE SCALE GENOMIC DNA]</scope>
</reference>
<organism evidence="1 2">
    <name type="scientific">Clavibacter phage CMP1</name>
    <dbReference type="NCBI Taxonomy" id="686439"/>
    <lineage>
        <taxon>Viruses</taxon>
        <taxon>Duplodnaviria</taxon>
        <taxon>Heunggongvirae</taxon>
        <taxon>Uroviricota</taxon>
        <taxon>Caudoviricetes</taxon>
        <taxon>Cimpunavirus</taxon>
        <taxon>Cimpunavirus CMP1</taxon>
    </lineage>
</organism>
<sequence length="164" mass="18708">MKRRYIDVTEKLKTADTEQGRAYRFLTKHDSWKWTSVPVEHLPGIVRDHDLDLVNVHLAGIHLAAGEVWEIPVLLRITGNGGKPGASRSWLFEGEPETPPMKPELAYDFIPDAEGNGLHFRYLDCLYCNYDQHYCLGCGEPLSHNGLEHNKTTNTWHEHKGCTD</sequence>
<dbReference type="GeneID" id="8684190"/>
<keyword evidence="2" id="KW-1185">Reference proteome</keyword>
<evidence type="ECO:0000313" key="1">
    <source>
        <dbReference type="EMBL" id="ACY35900.1"/>
    </source>
</evidence>
<accession>D0U1Y8</accession>